<dbReference type="PANTHER" id="PTHR23508:SF10">
    <property type="entry name" value="CARBOXYLIC ACID TRANSPORTER PROTEIN HOMOLOG"/>
    <property type="match status" value="1"/>
</dbReference>
<evidence type="ECO:0000256" key="5">
    <source>
        <dbReference type="SAM" id="Phobius"/>
    </source>
</evidence>
<evidence type="ECO:0000256" key="4">
    <source>
        <dbReference type="ARBA" id="ARBA00023136"/>
    </source>
</evidence>
<reference evidence="8" key="1">
    <citation type="journal article" date="2019" name="Int. J. Syst. Evol. Microbiol.">
        <title>The Global Catalogue of Microorganisms (GCM) 10K type strain sequencing project: providing services to taxonomists for standard genome sequencing and annotation.</title>
        <authorList>
            <consortium name="The Broad Institute Genomics Platform"/>
            <consortium name="The Broad Institute Genome Sequencing Center for Infectious Disease"/>
            <person name="Wu L."/>
            <person name="Ma J."/>
        </authorList>
    </citation>
    <scope>NUCLEOTIDE SEQUENCE [LARGE SCALE GENOMIC DNA]</scope>
    <source>
        <strain evidence="8">JCM 32206</strain>
    </source>
</reference>
<dbReference type="PANTHER" id="PTHR23508">
    <property type="entry name" value="CARBOXYLIC ACID TRANSPORTER PROTEIN HOMOLOG"/>
    <property type="match status" value="1"/>
</dbReference>
<keyword evidence="4 5" id="KW-0472">Membrane</keyword>
<evidence type="ECO:0000313" key="7">
    <source>
        <dbReference type="EMBL" id="GAA4491464.1"/>
    </source>
</evidence>
<feature type="transmembrane region" description="Helical" evidence="5">
    <location>
        <begin position="170"/>
        <end position="191"/>
    </location>
</feature>
<dbReference type="Pfam" id="PF07690">
    <property type="entry name" value="MFS_1"/>
    <property type="match status" value="1"/>
</dbReference>
<feature type="transmembrane region" description="Helical" evidence="5">
    <location>
        <begin position="52"/>
        <end position="75"/>
    </location>
</feature>
<dbReference type="InterPro" id="IPR005829">
    <property type="entry name" value="Sugar_transporter_CS"/>
</dbReference>
<dbReference type="EMBL" id="BAABFB010000092">
    <property type="protein sequence ID" value="GAA4491464.1"/>
    <property type="molecule type" value="Genomic_DNA"/>
</dbReference>
<dbReference type="Proteomes" id="UP001501183">
    <property type="component" value="Unassembled WGS sequence"/>
</dbReference>
<feature type="transmembrane region" description="Helical" evidence="5">
    <location>
        <begin position="82"/>
        <end position="100"/>
    </location>
</feature>
<feature type="transmembrane region" description="Helical" evidence="5">
    <location>
        <begin position="406"/>
        <end position="425"/>
    </location>
</feature>
<feature type="transmembrane region" description="Helical" evidence="5">
    <location>
        <begin position="314"/>
        <end position="334"/>
    </location>
</feature>
<keyword evidence="3 5" id="KW-1133">Transmembrane helix</keyword>
<feature type="transmembrane region" description="Helical" evidence="5">
    <location>
        <begin position="375"/>
        <end position="400"/>
    </location>
</feature>
<name>A0ABP8PR74_9NOCA</name>
<feature type="domain" description="Major facilitator superfamily (MFS) profile" evidence="6">
    <location>
        <begin position="17"/>
        <end position="429"/>
    </location>
</feature>
<evidence type="ECO:0000256" key="1">
    <source>
        <dbReference type="ARBA" id="ARBA00004651"/>
    </source>
</evidence>
<evidence type="ECO:0000313" key="8">
    <source>
        <dbReference type="Proteomes" id="UP001501183"/>
    </source>
</evidence>
<dbReference type="PROSITE" id="PS50850">
    <property type="entry name" value="MFS"/>
    <property type="match status" value="1"/>
</dbReference>
<comment type="subcellular location">
    <subcellularLocation>
        <location evidence="1">Cell membrane</location>
        <topology evidence="1">Multi-pass membrane protein</topology>
    </subcellularLocation>
</comment>
<dbReference type="SUPFAM" id="SSF103473">
    <property type="entry name" value="MFS general substrate transporter"/>
    <property type="match status" value="1"/>
</dbReference>
<feature type="transmembrane region" description="Helical" evidence="5">
    <location>
        <begin position="106"/>
        <end position="127"/>
    </location>
</feature>
<dbReference type="Gene3D" id="1.20.1250.20">
    <property type="entry name" value="MFS general substrate transporter like domains"/>
    <property type="match status" value="1"/>
</dbReference>
<dbReference type="InterPro" id="IPR020846">
    <property type="entry name" value="MFS_dom"/>
</dbReference>
<evidence type="ECO:0000259" key="6">
    <source>
        <dbReference type="PROSITE" id="PS50850"/>
    </source>
</evidence>
<comment type="caution">
    <text evidence="7">The sequence shown here is derived from an EMBL/GenBank/DDBJ whole genome shotgun (WGS) entry which is preliminary data.</text>
</comment>
<feature type="transmembrane region" description="Helical" evidence="5">
    <location>
        <begin position="283"/>
        <end position="307"/>
    </location>
</feature>
<accession>A0ABP8PR74</accession>
<feature type="transmembrane region" description="Helical" evidence="5">
    <location>
        <begin position="340"/>
        <end position="363"/>
    </location>
</feature>
<keyword evidence="2 5" id="KW-0812">Transmembrane</keyword>
<feature type="transmembrane region" description="Helical" evidence="5">
    <location>
        <begin position="139"/>
        <end position="164"/>
    </location>
</feature>
<evidence type="ECO:0000256" key="2">
    <source>
        <dbReference type="ARBA" id="ARBA00022692"/>
    </source>
</evidence>
<evidence type="ECO:0000256" key="3">
    <source>
        <dbReference type="ARBA" id="ARBA00022989"/>
    </source>
</evidence>
<feature type="transmembrane region" description="Helical" evidence="5">
    <location>
        <begin position="247"/>
        <end position="271"/>
    </location>
</feature>
<keyword evidence="8" id="KW-1185">Reference proteome</keyword>
<protein>
    <submittedName>
        <fullName evidence="7">Aromatic acid/H+ symport family MFS transporter</fullName>
    </submittedName>
</protein>
<organism evidence="7 8">
    <name type="scientific">Rhodococcus olei</name>
    <dbReference type="NCBI Taxonomy" id="2161675"/>
    <lineage>
        <taxon>Bacteria</taxon>
        <taxon>Bacillati</taxon>
        <taxon>Actinomycetota</taxon>
        <taxon>Actinomycetes</taxon>
        <taxon>Mycobacteriales</taxon>
        <taxon>Nocardiaceae</taxon>
        <taxon>Rhodococcus</taxon>
    </lineage>
</organism>
<gene>
    <name evidence="7" type="ORF">GCM10023094_55910</name>
</gene>
<sequence>MERLINDAPFSRLQRLVLVACLSLAIIDGFNSLSVGFVIPALSEDWAVNPGSLSVVIVASLIGEILAALTIAPLADRAGRRAIVGLGVSCFAVFTLMAAFAQSVEILMIARFCAGLGIGAATPNLIALGAEYSPERARATVVTTIGLGLAGGGFLGGFVAGYLIPPFGWRSIFIVSGVLPLVLLVATLRILPESVEFLAARKRYRDVAATMSKISMQTPFDEASTFTVEARPDGRAPFREIFVHGRALATIMIWAVMFFGLLVNFFIFGYMPTVLTTSGLSQQMALFATSTCTFGGMAGGVLLGVLIDRTGGGYRNLFVGPLLALAATVLLVLVSGHALLVVVVVFAIGFGAIGTQICANAWAAALYPAHIRSTGVGWALGVGRVGGILGPVLGGVLLSAELPGNTIFLLSLIPSVIVGALVFTLSRLRPISHGPASPRLR</sequence>
<dbReference type="InterPro" id="IPR011701">
    <property type="entry name" value="MFS"/>
</dbReference>
<dbReference type="PROSITE" id="PS00216">
    <property type="entry name" value="SUGAR_TRANSPORT_1"/>
    <property type="match status" value="1"/>
</dbReference>
<dbReference type="InterPro" id="IPR036259">
    <property type="entry name" value="MFS_trans_sf"/>
</dbReference>
<proteinExistence type="predicted"/>